<dbReference type="Pfam" id="PF03798">
    <property type="entry name" value="TRAM_LAG1_CLN8"/>
    <property type="match status" value="1"/>
</dbReference>
<feature type="transmembrane region" description="Helical" evidence="6">
    <location>
        <begin position="182"/>
        <end position="202"/>
    </location>
</feature>
<feature type="transmembrane region" description="Helical" evidence="6">
    <location>
        <begin position="53"/>
        <end position="76"/>
    </location>
</feature>
<evidence type="ECO:0000256" key="3">
    <source>
        <dbReference type="ARBA" id="ARBA00022989"/>
    </source>
</evidence>
<name>A0A9D4GG35_DREPO</name>
<evidence type="ECO:0000256" key="1">
    <source>
        <dbReference type="ARBA" id="ARBA00004141"/>
    </source>
</evidence>
<dbReference type="InterPro" id="IPR006634">
    <property type="entry name" value="TLC-dom"/>
</dbReference>
<proteinExistence type="predicted"/>
<evidence type="ECO:0000256" key="6">
    <source>
        <dbReference type="SAM" id="Phobius"/>
    </source>
</evidence>
<dbReference type="Proteomes" id="UP000828390">
    <property type="component" value="Unassembled WGS sequence"/>
</dbReference>
<feature type="transmembrane region" description="Helical" evidence="6">
    <location>
        <begin position="223"/>
        <end position="244"/>
    </location>
</feature>
<keyword evidence="9" id="KW-1185">Reference proteome</keyword>
<evidence type="ECO:0000256" key="2">
    <source>
        <dbReference type="ARBA" id="ARBA00022692"/>
    </source>
</evidence>
<dbReference type="GO" id="GO:0005783">
    <property type="term" value="C:endoplasmic reticulum"/>
    <property type="evidence" value="ECO:0007669"/>
    <property type="project" value="TreeGrafter"/>
</dbReference>
<dbReference type="GO" id="GO:0055088">
    <property type="term" value="P:lipid homeostasis"/>
    <property type="evidence" value="ECO:0007669"/>
    <property type="project" value="TreeGrafter"/>
</dbReference>
<dbReference type="GO" id="GO:0016020">
    <property type="term" value="C:membrane"/>
    <property type="evidence" value="ECO:0007669"/>
    <property type="project" value="UniProtKB-SubCell"/>
</dbReference>
<gene>
    <name evidence="8" type="ORF">DPMN_118006</name>
</gene>
<dbReference type="EMBL" id="JAIWYP010000005">
    <property type="protein sequence ID" value="KAH3816490.1"/>
    <property type="molecule type" value="Genomic_DNA"/>
</dbReference>
<evidence type="ECO:0000313" key="9">
    <source>
        <dbReference type="Proteomes" id="UP000828390"/>
    </source>
</evidence>
<reference evidence="8" key="2">
    <citation type="submission" date="2020-11" db="EMBL/GenBank/DDBJ databases">
        <authorList>
            <person name="McCartney M.A."/>
            <person name="Auch B."/>
            <person name="Kono T."/>
            <person name="Mallez S."/>
            <person name="Becker A."/>
            <person name="Gohl D.M."/>
            <person name="Silverstein K.A.T."/>
            <person name="Koren S."/>
            <person name="Bechman K.B."/>
            <person name="Herman A."/>
            <person name="Abrahante J.E."/>
            <person name="Garbe J."/>
        </authorList>
    </citation>
    <scope>NUCLEOTIDE SEQUENCE</scope>
    <source>
        <strain evidence="8">Duluth1</strain>
        <tissue evidence="8">Whole animal</tissue>
    </source>
</reference>
<organism evidence="8 9">
    <name type="scientific">Dreissena polymorpha</name>
    <name type="common">Zebra mussel</name>
    <name type="synonym">Mytilus polymorpha</name>
    <dbReference type="NCBI Taxonomy" id="45954"/>
    <lineage>
        <taxon>Eukaryota</taxon>
        <taxon>Metazoa</taxon>
        <taxon>Spiralia</taxon>
        <taxon>Lophotrochozoa</taxon>
        <taxon>Mollusca</taxon>
        <taxon>Bivalvia</taxon>
        <taxon>Autobranchia</taxon>
        <taxon>Heteroconchia</taxon>
        <taxon>Euheterodonta</taxon>
        <taxon>Imparidentia</taxon>
        <taxon>Neoheterodontei</taxon>
        <taxon>Myida</taxon>
        <taxon>Dreissenoidea</taxon>
        <taxon>Dreissenidae</taxon>
        <taxon>Dreissena</taxon>
    </lineage>
</organism>
<comment type="caution">
    <text evidence="8">The sequence shown here is derived from an EMBL/GenBank/DDBJ whole genome shotgun (WGS) entry which is preliminary data.</text>
</comment>
<reference evidence="8" key="1">
    <citation type="journal article" date="2019" name="bioRxiv">
        <title>The Genome of the Zebra Mussel, Dreissena polymorpha: A Resource for Invasive Species Research.</title>
        <authorList>
            <person name="McCartney M.A."/>
            <person name="Auch B."/>
            <person name="Kono T."/>
            <person name="Mallez S."/>
            <person name="Zhang Y."/>
            <person name="Obille A."/>
            <person name="Becker A."/>
            <person name="Abrahante J.E."/>
            <person name="Garbe J."/>
            <person name="Badalamenti J.P."/>
            <person name="Herman A."/>
            <person name="Mangelson H."/>
            <person name="Liachko I."/>
            <person name="Sullivan S."/>
            <person name="Sone E.D."/>
            <person name="Koren S."/>
            <person name="Silverstein K.A.T."/>
            <person name="Beckman K.B."/>
            <person name="Gohl D.M."/>
        </authorList>
    </citation>
    <scope>NUCLEOTIDE SEQUENCE</scope>
    <source>
        <strain evidence="8">Duluth1</strain>
        <tissue evidence="8">Whole animal</tissue>
    </source>
</reference>
<sequence length="270" mass="31454">MESLVVDWTWDTGNYPVAVASFVFSLLLHSYISPFLTSILVQTVSSLPHGKQLYWHSSVVSSVHAIVVSSFCVYSFMTEPQLKEDLIWGDSKTVKISCAIVIGYMTADTIIMLRMLRYRQDVCNKYKFFLCHHAVSVFAYFYVMTFGVYVYFANFRLMAEFSTVFVNNRWMMAAIGGKSSQLYFYNGMVLTAVFFACRILCMPQCWYMIYSIYNTEPFMKSETARYVLISSCFALDILNVYWFYKLLKGVLRTLEQRKLDNNKNKERKSE</sequence>
<feature type="transmembrane region" description="Helical" evidence="6">
    <location>
        <begin position="128"/>
        <end position="152"/>
    </location>
</feature>
<accession>A0A9D4GG35</accession>
<dbReference type="PANTHER" id="PTHR13439:SF0">
    <property type="entry name" value="TOPOISOMERASE I DAMAGE AFFECTED PROTEIN 4"/>
    <property type="match status" value="1"/>
</dbReference>
<feature type="domain" description="TLC" evidence="7">
    <location>
        <begin position="50"/>
        <end position="255"/>
    </location>
</feature>
<dbReference type="AlphaFoldDB" id="A0A9D4GG35"/>
<dbReference type="PROSITE" id="PS50922">
    <property type="entry name" value="TLC"/>
    <property type="match status" value="1"/>
</dbReference>
<protein>
    <recommendedName>
        <fullName evidence="7">TLC domain-containing protein</fullName>
    </recommendedName>
</protein>
<feature type="transmembrane region" description="Helical" evidence="6">
    <location>
        <begin position="20"/>
        <end position="41"/>
    </location>
</feature>
<dbReference type="SMART" id="SM00724">
    <property type="entry name" value="TLC"/>
    <property type="match status" value="1"/>
</dbReference>
<evidence type="ECO:0000259" key="7">
    <source>
        <dbReference type="PROSITE" id="PS50922"/>
    </source>
</evidence>
<dbReference type="OrthoDB" id="10266980at2759"/>
<keyword evidence="3 6" id="KW-1133">Transmembrane helix</keyword>
<feature type="transmembrane region" description="Helical" evidence="6">
    <location>
        <begin position="96"/>
        <end position="116"/>
    </location>
</feature>
<comment type="subcellular location">
    <subcellularLocation>
        <location evidence="1">Membrane</location>
        <topology evidence="1">Multi-pass membrane protein</topology>
    </subcellularLocation>
</comment>
<dbReference type="PANTHER" id="PTHR13439">
    <property type="entry name" value="CT120 PROTEIN"/>
    <property type="match status" value="1"/>
</dbReference>
<evidence type="ECO:0000256" key="4">
    <source>
        <dbReference type="ARBA" id="ARBA00023136"/>
    </source>
</evidence>
<keyword evidence="2 5" id="KW-0812">Transmembrane</keyword>
<dbReference type="InterPro" id="IPR050846">
    <property type="entry name" value="TLCD"/>
</dbReference>
<evidence type="ECO:0000256" key="5">
    <source>
        <dbReference type="PROSITE-ProRule" id="PRU00205"/>
    </source>
</evidence>
<keyword evidence="4 5" id="KW-0472">Membrane</keyword>
<evidence type="ECO:0000313" key="8">
    <source>
        <dbReference type="EMBL" id="KAH3816490.1"/>
    </source>
</evidence>